<sequence>MRAASLIPHLTTKELEQAYRQAERPVERSRWQILWLKSKGKSIPEMIEATGFSITTISTLIRTYNAEGVTAVSDKRQFNKSKPALNAEQQEALVQALQSPPESGGLWTSKKVQHYIQEHFDIEVTEPCAWGYFSRLGFTLQVPRPTHVQAASPEEQEHFVKKSKRR</sequence>
<feature type="domain" description="Winged helix-turn helix" evidence="2">
    <location>
        <begin position="104"/>
        <end position="163"/>
    </location>
</feature>
<name>A0ABP9W6M5_9DEIO</name>
<dbReference type="InterPro" id="IPR009057">
    <property type="entry name" value="Homeodomain-like_sf"/>
</dbReference>
<reference evidence="3 4" key="1">
    <citation type="submission" date="2024-02" db="EMBL/GenBank/DDBJ databases">
        <title>Deinococcus carri NBRC 110142.</title>
        <authorList>
            <person name="Ichikawa N."/>
            <person name="Katano-Makiyama Y."/>
            <person name="Hidaka K."/>
        </authorList>
    </citation>
    <scope>NUCLEOTIDE SEQUENCE [LARGE SCALE GENOMIC DNA]</scope>
    <source>
        <strain evidence="3 4">NBRC 110142</strain>
    </source>
</reference>
<dbReference type="EMBL" id="BAABRP010000002">
    <property type="protein sequence ID" value="GAA5512440.1"/>
    <property type="molecule type" value="Genomic_DNA"/>
</dbReference>
<dbReference type="SUPFAM" id="SSF46689">
    <property type="entry name" value="Homeodomain-like"/>
    <property type="match status" value="1"/>
</dbReference>
<evidence type="ECO:0000313" key="4">
    <source>
        <dbReference type="Proteomes" id="UP001401887"/>
    </source>
</evidence>
<evidence type="ECO:0000256" key="1">
    <source>
        <dbReference type="SAM" id="MobiDB-lite"/>
    </source>
</evidence>
<keyword evidence="4" id="KW-1185">Reference proteome</keyword>
<dbReference type="Pfam" id="PF13592">
    <property type="entry name" value="HTH_33"/>
    <property type="match status" value="1"/>
</dbReference>
<dbReference type="InterPro" id="IPR025959">
    <property type="entry name" value="Winged_HTH_dom"/>
</dbReference>
<evidence type="ECO:0000259" key="2">
    <source>
        <dbReference type="Pfam" id="PF13592"/>
    </source>
</evidence>
<comment type="caution">
    <text evidence="3">The sequence shown here is derived from an EMBL/GenBank/DDBJ whole genome shotgun (WGS) entry which is preliminary data.</text>
</comment>
<accession>A0ABP9W6M5</accession>
<dbReference type="RefSeq" id="WP_345462295.1">
    <property type="nucleotide sequence ID" value="NZ_BAABRP010000002.1"/>
</dbReference>
<feature type="region of interest" description="Disordered" evidence="1">
    <location>
        <begin position="147"/>
        <end position="166"/>
    </location>
</feature>
<protein>
    <recommendedName>
        <fullName evidence="2">Winged helix-turn helix domain-containing protein</fullName>
    </recommendedName>
</protein>
<dbReference type="Proteomes" id="UP001401887">
    <property type="component" value="Unassembled WGS sequence"/>
</dbReference>
<organism evidence="3 4">
    <name type="scientific">Deinococcus carri</name>
    <dbReference type="NCBI Taxonomy" id="1211323"/>
    <lineage>
        <taxon>Bacteria</taxon>
        <taxon>Thermotogati</taxon>
        <taxon>Deinococcota</taxon>
        <taxon>Deinococci</taxon>
        <taxon>Deinococcales</taxon>
        <taxon>Deinococcaceae</taxon>
        <taxon>Deinococcus</taxon>
    </lineage>
</organism>
<evidence type="ECO:0000313" key="3">
    <source>
        <dbReference type="EMBL" id="GAA5512440.1"/>
    </source>
</evidence>
<proteinExistence type="predicted"/>
<gene>
    <name evidence="3" type="ORF">Dcar01_01154</name>
</gene>